<dbReference type="EMBL" id="QKZK01000004">
    <property type="protein sequence ID" value="PZX19488.1"/>
    <property type="molecule type" value="Genomic_DNA"/>
</dbReference>
<dbReference type="NCBIfam" id="TIGR01352">
    <property type="entry name" value="tonB_Cterm"/>
    <property type="match status" value="1"/>
</dbReference>
<proteinExistence type="inferred from homology"/>
<keyword evidence="6 10" id="KW-0812">Transmembrane</keyword>
<keyword evidence="7" id="KW-0653">Protein transport</keyword>
<evidence type="ECO:0000256" key="5">
    <source>
        <dbReference type="ARBA" id="ARBA00022519"/>
    </source>
</evidence>
<dbReference type="GO" id="GO:0031992">
    <property type="term" value="F:energy transducer activity"/>
    <property type="evidence" value="ECO:0007669"/>
    <property type="project" value="TreeGrafter"/>
</dbReference>
<dbReference type="GO" id="GO:0055085">
    <property type="term" value="P:transmembrane transport"/>
    <property type="evidence" value="ECO:0007669"/>
    <property type="project" value="InterPro"/>
</dbReference>
<feature type="domain" description="TonB C-terminal" evidence="11">
    <location>
        <begin position="136"/>
        <end position="226"/>
    </location>
</feature>
<dbReference type="InterPro" id="IPR051045">
    <property type="entry name" value="TonB-dependent_transducer"/>
</dbReference>
<dbReference type="PROSITE" id="PS52015">
    <property type="entry name" value="TONB_CTD"/>
    <property type="match status" value="1"/>
</dbReference>
<protein>
    <submittedName>
        <fullName evidence="12">Protein TonB</fullName>
    </submittedName>
</protein>
<comment type="similarity">
    <text evidence="2">Belongs to the TonB family.</text>
</comment>
<comment type="caution">
    <text evidence="12">The sequence shown here is derived from an EMBL/GenBank/DDBJ whole genome shotgun (WGS) entry which is preliminary data.</text>
</comment>
<dbReference type="Gene3D" id="3.30.1150.10">
    <property type="match status" value="1"/>
</dbReference>
<evidence type="ECO:0000313" key="12">
    <source>
        <dbReference type="EMBL" id="PZX19488.1"/>
    </source>
</evidence>
<dbReference type="GO" id="GO:0015031">
    <property type="term" value="P:protein transport"/>
    <property type="evidence" value="ECO:0007669"/>
    <property type="project" value="UniProtKB-KW"/>
</dbReference>
<dbReference type="Pfam" id="PF03544">
    <property type="entry name" value="TonB_C"/>
    <property type="match status" value="1"/>
</dbReference>
<keyword evidence="9 10" id="KW-0472">Membrane</keyword>
<evidence type="ECO:0000256" key="3">
    <source>
        <dbReference type="ARBA" id="ARBA00022448"/>
    </source>
</evidence>
<dbReference type="GO" id="GO:0098797">
    <property type="term" value="C:plasma membrane protein complex"/>
    <property type="evidence" value="ECO:0007669"/>
    <property type="project" value="TreeGrafter"/>
</dbReference>
<keyword evidence="13" id="KW-1185">Reference proteome</keyword>
<evidence type="ECO:0000256" key="9">
    <source>
        <dbReference type="ARBA" id="ARBA00023136"/>
    </source>
</evidence>
<dbReference type="InterPro" id="IPR037682">
    <property type="entry name" value="TonB_C"/>
</dbReference>
<keyword evidence="8 10" id="KW-1133">Transmembrane helix</keyword>
<gene>
    <name evidence="12" type="ORF">LX69_00755</name>
</gene>
<name>A0A2W7NGX4_9BACT</name>
<dbReference type="RefSeq" id="WP_111444471.1">
    <property type="nucleotide sequence ID" value="NZ_QKZK01000004.1"/>
</dbReference>
<dbReference type="Proteomes" id="UP000249239">
    <property type="component" value="Unassembled WGS sequence"/>
</dbReference>
<dbReference type="SUPFAM" id="SSF74653">
    <property type="entry name" value="TolA/TonB C-terminal domain"/>
    <property type="match status" value="1"/>
</dbReference>
<evidence type="ECO:0000256" key="1">
    <source>
        <dbReference type="ARBA" id="ARBA00004383"/>
    </source>
</evidence>
<evidence type="ECO:0000259" key="11">
    <source>
        <dbReference type="PROSITE" id="PS52015"/>
    </source>
</evidence>
<keyword evidence="3" id="KW-0813">Transport</keyword>
<dbReference type="FunFam" id="3.30.1150.10:FF:000002">
    <property type="entry name" value="Energy transducer TonB"/>
    <property type="match status" value="1"/>
</dbReference>
<evidence type="ECO:0000256" key="2">
    <source>
        <dbReference type="ARBA" id="ARBA00006555"/>
    </source>
</evidence>
<sequence>MEVKKSPQADLERKKSMFLQIGFVVAISAVLIAFDWSTADVSASTLVSDDGSFDDMVLPPITRPMEVTPPPPPAPQLVDVIDIVTDDIPVDDADFDFTSEGGDQAMVDFIHVKVPDEDVDDTSIFIVVEKMPQYPGGDQALKRYLAESVVYPVSARETGISGRVYVSFVVNKKGEVVNVTVARGVHPSLDREALRVVQSMPNWTPGEQLDKKVNVSYTVPINFVLR</sequence>
<comment type="subcellular location">
    <subcellularLocation>
        <location evidence="1">Cell inner membrane</location>
        <topology evidence="1">Single-pass membrane protein</topology>
        <orientation evidence="1">Periplasmic side</orientation>
    </subcellularLocation>
</comment>
<accession>A0A2W7NGX4</accession>
<organism evidence="12 13">
    <name type="scientific">Breznakibacter xylanolyticus</name>
    <dbReference type="NCBI Taxonomy" id="990"/>
    <lineage>
        <taxon>Bacteria</taxon>
        <taxon>Pseudomonadati</taxon>
        <taxon>Bacteroidota</taxon>
        <taxon>Bacteroidia</taxon>
        <taxon>Marinilabiliales</taxon>
        <taxon>Marinilabiliaceae</taxon>
        <taxon>Breznakibacter</taxon>
    </lineage>
</organism>
<dbReference type="InterPro" id="IPR006260">
    <property type="entry name" value="TonB/TolA_C"/>
</dbReference>
<keyword evidence="4" id="KW-1003">Cell membrane</keyword>
<reference evidence="12 13" key="1">
    <citation type="submission" date="2018-06" db="EMBL/GenBank/DDBJ databases">
        <title>Genomic Encyclopedia of Archaeal and Bacterial Type Strains, Phase II (KMG-II): from individual species to whole genera.</title>
        <authorList>
            <person name="Goeker M."/>
        </authorList>
    </citation>
    <scope>NUCLEOTIDE SEQUENCE [LARGE SCALE GENOMIC DNA]</scope>
    <source>
        <strain evidence="12 13">DSM 6779</strain>
    </source>
</reference>
<evidence type="ECO:0000313" key="13">
    <source>
        <dbReference type="Proteomes" id="UP000249239"/>
    </source>
</evidence>
<dbReference type="PANTHER" id="PTHR33446:SF2">
    <property type="entry name" value="PROTEIN TONB"/>
    <property type="match status" value="1"/>
</dbReference>
<dbReference type="OrthoDB" id="9812355at2"/>
<evidence type="ECO:0000256" key="10">
    <source>
        <dbReference type="SAM" id="Phobius"/>
    </source>
</evidence>
<keyword evidence="5" id="KW-0997">Cell inner membrane</keyword>
<evidence type="ECO:0000256" key="8">
    <source>
        <dbReference type="ARBA" id="ARBA00022989"/>
    </source>
</evidence>
<evidence type="ECO:0000256" key="7">
    <source>
        <dbReference type="ARBA" id="ARBA00022927"/>
    </source>
</evidence>
<evidence type="ECO:0000256" key="6">
    <source>
        <dbReference type="ARBA" id="ARBA00022692"/>
    </source>
</evidence>
<dbReference type="PANTHER" id="PTHR33446">
    <property type="entry name" value="PROTEIN TONB-RELATED"/>
    <property type="match status" value="1"/>
</dbReference>
<feature type="transmembrane region" description="Helical" evidence="10">
    <location>
        <begin position="21"/>
        <end position="39"/>
    </location>
</feature>
<dbReference type="AlphaFoldDB" id="A0A2W7NGX4"/>
<evidence type="ECO:0000256" key="4">
    <source>
        <dbReference type="ARBA" id="ARBA00022475"/>
    </source>
</evidence>